<accession>A0A363NNI1</accession>
<evidence type="ECO:0000256" key="2">
    <source>
        <dbReference type="PROSITE-ProRule" id="PRU00325"/>
    </source>
</evidence>
<dbReference type="InterPro" id="IPR014001">
    <property type="entry name" value="Helicase_ATP-bd"/>
</dbReference>
<dbReference type="PANTHER" id="PTHR10799">
    <property type="entry name" value="SNF2/RAD54 HELICASE FAMILY"/>
    <property type="match status" value="1"/>
</dbReference>
<feature type="domain" description="Helicase C-terminal" evidence="5">
    <location>
        <begin position="1057"/>
        <end position="1212"/>
    </location>
</feature>
<dbReference type="RefSeq" id="WP_108635964.1">
    <property type="nucleotide sequence ID" value="NZ_QCXX01000007.1"/>
</dbReference>
<dbReference type="PROSITE" id="PS51194">
    <property type="entry name" value="HELICASE_CTER"/>
    <property type="match status" value="1"/>
</dbReference>
<organism evidence="6 7">
    <name type="scientific">Sphingobacterium athyrii</name>
    <dbReference type="NCBI Taxonomy" id="2152717"/>
    <lineage>
        <taxon>Bacteria</taxon>
        <taxon>Pseudomonadati</taxon>
        <taxon>Bacteroidota</taxon>
        <taxon>Sphingobacteriia</taxon>
        <taxon>Sphingobacteriales</taxon>
        <taxon>Sphingobacteriaceae</taxon>
        <taxon>Sphingobacterium</taxon>
    </lineage>
</organism>
<dbReference type="Gene3D" id="3.40.50.300">
    <property type="entry name" value="P-loop containing nucleotide triphosphate hydrolases"/>
    <property type="match status" value="1"/>
</dbReference>
<dbReference type="GO" id="GO:0004386">
    <property type="term" value="F:helicase activity"/>
    <property type="evidence" value="ECO:0007669"/>
    <property type="project" value="UniProtKB-KW"/>
</dbReference>
<dbReference type="GO" id="GO:0005524">
    <property type="term" value="F:ATP binding"/>
    <property type="evidence" value="ECO:0007669"/>
    <property type="project" value="InterPro"/>
</dbReference>
<name>A0A363NNI1_9SPHI</name>
<dbReference type="CDD" id="cd18012">
    <property type="entry name" value="DEXQc_arch_SWI2_SNF2"/>
    <property type="match status" value="1"/>
</dbReference>
<keyword evidence="7" id="KW-1185">Reference proteome</keyword>
<keyword evidence="1" id="KW-0378">Hydrolase</keyword>
<keyword evidence="2" id="KW-0863">Zinc-finger</keyword>
<dbReference type="CDD" id="cd18793">
    <property type="entry name" value="SF2_C_SNF"/>
    <property type="match status" value="1"/>
</dbReference>
<comment type="caution">
    <text evidence="6">The sequence shown here is derived from an EMBL/GenBank/DDBJ whole genome shotgun (WGS) entry which is preliminary data.</text>
</comment>
<evidence type="ECO:0000259" key="5">
    <source>
        <dbReference type="PROSITE" id="PS51194"/>
    </source>
</evidence>
<dbReference type="Proteomes" id="UP000250831">
    <property type="component" value="Unassembled WGS sequence"/>
</dbReference>
<evidence type="ECO:0000313" key="7">
    <source>
        <dbReference type="Proteomes" id="UP000250831"/>
    </source>
</evidence>
<dbReference type="AlphaFoldDB" id="A0A363NNI1"/>
<feature type="domain" description="SWIM-type" evidence="3">
    <location>
        <begin position="49"/>
        <end position="86"/>
    </location>
</feature>
<dbReference type="Pfam" id="PF00176">
    <property type="entry name" value="SNF2-rel_dom"/>
    <property type="match status" value="1"/>
</dbReference>
<dbReference type="InterPro" id="IPR007527">
    <property type="entry name" value="Znf_SWIM"/>
</dbReference>
<gene>
    <name evidence="6" type="ORF">DCO56_22415</name>
</gene>
<dbReference type="InterPro" id="IPR000330">
    <property type="entry name" value="SNF2_N"/>
</dbReference>
<dbReference type="GO" id="GO:0008270">
    <property type="term" value="F:zinc ion binding"/>
    <property type="evidence" value="ECO:0007669"/>
    <property type="project" value="UniProtKB-KW"/>
</dbReference>
<sequence length="1220" mass="142027">MDIQFSPFNTFIQKNTTARTRDKYADSRIVKIDVQDCYIKARVRGTSTYSIEIYYDKFQVFDAHCTCPYDNGGYCKHIVNVLVNADRHLRSLDTQSFLFPEETTTELNITKKDKTFTLANSDILTTPQLSSNTFPKSRRYNAVRMNLHAAQYNINELNGKIIAYQGYQVQNLNISIVQQDNDLLLTCDCSNDSNRICEHLDFAVSEIKREKLLQLPFNVSERHKILANKAKEDGWSEIKDYDTFFKIYMEGKKIHIAPRINVLSYNQFLTSRFKERIFPGINLPTETKEEFQEFIIIERQPYQDYFKFSLAQSKVTKNGTMKAPVTFNNSLQTRVKRAQSNEEIAFYSSLMMGNSEDKRSLGIDYYKDIIKNPLGLEFFLLLPARYSDKINLKHLHSYRLQQSPISIKISVKEDGDYYRIECHIEVERKMIAYHEVELFDYIFTYKETLYCLNKESERNVLRFFEENGSHVFIQKHQLESFQSEFLGPLENIVTVSYSFIKPASKTMIKQNGFDQINKQLIYLSELNDFILITPAVAYGDTEIPLLSKRTLYIKQADGTCYDAERDNLLEQKALDSIQAQHKSFSDVPQTEFYYLHKREFLDSGWFIDAFEAWRQAGFTILGFNKLRNNVYNQHKITVKNSLKSGIDWFDIETDISFGDQQVTLRQLQKSVLNKSRYIELSDGTQGILPQTWIEKFERYFRAGEIKEGSIRVHKSNFQLIDELFENEILTQDVQLELSQYRKKLAEFHSIQQVKVPIKLKAKLRDYQKEGLNWLNFLSEFNFGGCLADDMGLGKTIQIITYILSQHEKGNMAPNLVVLPTSLLFNWQKEIEKFAPHLKYVTLYGSGRNTAQLDVNKYHLVLTTYGTLLSDISFLKEQFFNIIVLDESQAIKNPESKRYKAVKLLNGRQRLVLTGTPVENNTFDLFAQLSFAMPGLLGTSKRFTTDYSTPIDKFQDSERAKELQQKIYPFVLRRTKKQVATELPPKTEIIHYCEMGDDQKRIYDAYKLEFQKYLTGLNEEDIQSSSLHILQGITKLRQICNSPSLLSDEEYYGEDSAKIKELIHQIKALKDAHKILVFSQFVEMLDLIKKQLEQADIGYTYLTGKTKNREHEVEQFQEDESVRVFLISLKAGGTGLNLTQAEYVFLVDPWWNPAVENQAIDRAYRIGQQHKVIAIRLITPDSIEEKIMELQQRKRQLADELIHTDNSILKSLKKNDLINLL</sequence>
<dbReference type="InterPro" id="IPR038718">
    <property type="entry name" value="SNF2-like_sf"/>
</dbReference>
<dbReference type="InterPro" id="IPR001650">
    <property type="entry name" value="Helicase_C-like"/>
</dbReference>
<dbReference type="PROSITE" id="PS50966">
    <property type="entry name" value="ZF_SWIM"/>
    <property type="match status" value="1"/>
</dbReference>
<dbReference type="SMART" id="SM00487">
    <property type="entry name" value="DEXDc"/>
    <property type="match status" value="1"/>
</dbReference>
<dbReference type="SMART" id="SM00490">
    <property type="entry name" value="HELICc"/>
    <property type="match status" value="1"/>
</dbReference>
<dbReference type="Pfam" id="PF00271">
    <property type="entry name" value="Helicase_C"/>
    <property type="match status" value="1"/>
</dbReference>
<evidence type="ECO:0000259" key="4">
    <source>
        <dbReference type="PROSITE" id="PS51192"/>
    </source>
</evidence>
<keyword evidence="6" id="KW-0547">Nucleotide-binding</keyword>
<dbReference type="Pfam" id="PF04434">
    <property type="entry name" value="SWIM"/>
    <property type="match status" value="1"/>
</dbReference>
<dbReference type="SUPFAM" id="SSF52540">
    <property type="entry name" value="P-loop containing nucleoside triphosphate hydrolases"/>
    <property type="match status" value="2"/>
</dbReference>
<keyword evidence="2" id="KW-0862">Zinc</keyword>
<dbReference type="PROSITE" id="PS51192">
    <property type="entry name" value="HELICASE_ATP_BIND_1"/>
    <property type="match status" value="1"/>
</dbReference>
<reference evidence="6 7" key="1">
    <citation type="submission" date="2018-04" db="EMBL/GenBank/DDBJ databases">
        <title>Sphingobacterium sp. M46 Genome.</title>
        <authorList>
            <person name="Cheng J."/>
            <person name="Li Y."/>
        </authorList>
    </citation>
    <scope>NUCLEOTIDE SEQUENCE [LARGE SCALE GENOMIC DNA]</scope>
    <source>
        <strain evidence="6 7">M46</strain>
    </source>
</reference>
<evidence type="ECO:0000256" key="1">
    <source>
        <dbReference type="ARBA" id="ARBA00022801"/>
    </source>
</evidence>
<evidence type="ECO:0000259" key="3">
    <source>
        <dbReference type="PROSITE" id="PS50966"/>
    </source>
</evidence>
<dbReference type="EMBL" id="QCXX01000007">
    <property type="protein sequence ID" value="PUV22313.1"/>
    <property type="molecule type" value="Genomic_DNA"/>
</dbReference>
<keyword evidence="6" id="KW-0347">Helicase</keyword>
<dbReference type="GO" id="GO:0016787">
    <property type="term" value="F:hydrolase activity"/>
    <property type="evidence" value="ECO:0007669"/>
    <property type="project" value="UniProtKB-KW"/>
</dbReference>
<dbReference type="InterPro" id="IPR027417">
    <property type="entry name" value="P-loop_NTPase"/>
</dbReference>
<dbReference type="InterPro" id="IPR049730">
    <property type="entry name" value="SNF2/RAD54-like_C"/>
</dbReference>
<dbReference type="Gene3D" id="3.40.50.10810">
    <property type="entry name" value="Tandem AAA-ATPase domain"/>
    <property type="match status" value="1"/>
</dbReference>
<feature type="domain" description="Helicase ATP-binding" evidence="4">
    <location>
        <begin position="775"/>
        <end position="934"/>
    </location>
</feature>
<keyword evidence="6" id="KW-0067">ATP-binding</keyword>
<protein>
    <submittedName>
        <fullName evidence="6">DNA helicase</fullName>
    </submittedName>
</protein>
<keyword evidence="2" id="KW-0479">Metal-binding</keyword>
<proteinExistence type="predicted"/>
<dbReference type="OrthoDB" id="9760715at2"/>
<evidence type="ECO:0000313" key="6">
    <source>
        <dbReference type="EMBL" id="PUV22313.1"/>
    </source>
</evidence>